<comment type="similarity">
    <text evidence="7 8">Belongs to the PINc/VapC protein family.</text>
</comment>
<dbReference type="PANTHER" id="PTHR33653:SF1">
    <property type="entry name" value="RIBONUCLEASE VAPC2"/>
    <property type="match status" value="1"/>
</dbReference>
<accession>A0A0S6VRF2</accession>
<evidence type="ECO:0000256" key="4">
    <source>
        <dbReference type="ARBA" id="ARBA00022723"/>
    </source>
</evidence>
<comment type="function">
    <text evidence="8">Toxic component of a toxin-antitoxin (TA) system. An RNase.</text>
</comment>
<dbReference type="GO" id="GO:0090729">
    <property type="term" value="F:toxin activity"/>
    <property type="evidence" value="ECO:0007669"/>
    <property type="project" value="UniProtKB-KW"/>
</dbReference>
<evidence type="ECO:0000259" key="9">
    <source>
        <dbReference type="Pfam" id="PF01850"/>
    </source>
</evidence>
<keyword evidence="3 8" id="KW-0540">Nuclease</keyword>
<dbReference type="EC" id="3.1.-.-" evidence="8"/>
<evidence type="ECO:0000313" key="10">
    <source>
        <dbReference type="EMBL" id="GAK49792.1"/>
    </source>
</evidence>
<dbReference type="GO" id="GO:0000287">
    <property type="term" value="F:magnesium ion binding"/>
    <property type="evidence" value="ECO:0007669"/>
    <property type="project" value="UniProtKB-UniRule"/>
</dbReference>
<dbReference type="GO" id="GO:0016787">
    <property type="term" value="F:hydrolase activity"/>
    <property type="evidence" value="ECO:0007669"/>
    <property type="project" value="UniProtKB-KW"/>
</dbReference>
<keyword evidence="2 8" id="KW-1277">Toxin-antitoxin system</keyword>
<reference evidence="10 11" key="1">
    <citation type="journal article" date="2015" name="PeerJ">
        <title>First genomic representation of candidate bacterial phylum KSB3 points to enhanced environmental sensing as a trigger of wastewater bulking.</title>
        <authorList>
            <person name="Sekiguchi Y."/>
            <person name="Ohashi A."/>
            <person name="Parks D.H."/>
            <person name="Yamauchi T."/>
            <person name="Tyson G.W."/>
            <person name="Hugenholtz P."/>
        </authorList>
    </citation>
    <scope>NUCLEOTIDE SEQUENCE [LARGE SCALE GENOMIC DNA]</scope>
</reference>
<evidence type="ECO:0000256" key="8">
    <source>
        <dbReference type="HAMAP-Rule" id="MF_00265"/>
    </source>
</evidence>
<dbReference type="EMBL" id="DF820455">
    <property type="protein sequence ID" value="GAK49792.1"/>
    <property type="molecule type" value="Genomic_DNA"/>
</dbReference>
<evidence type="ECO:0000256" key="6">
    <source>
        <dbReference type="ARBA" id="ARBA00022842"/>
    </source>
</evidence>
<dbReference type="Proteomes" id="UP000030700">
    <property type="component" value="Unassembled WGS sequence"/>
</dbReference>
<dbReference type="InterPro" id="IPR029060">
    <property type="entry name" value="PIN-like_dom_sf"/>
</dbReference>
<keyword evidence="4 8" id="KW-0479">Metal-binding</keyword>
<dbReference type="InterPro" id="IPR002716">
    <property type="entry name" value="PIN_dom"/>
</dbReference>
<dbReference type="InterPro" id="IPR022907">
    <property type="entry name" value="VapC_family"/>
</dbReference>
<dbReference type="HOGENOM" id="CLU_118482_8_2_0"/>
<dbReference type="SUPFAM" id="SSF88723">
    <property type="entry name" value="PIN domain-like"/>
    <property type="match status" value="1"/>
</dbReference>
<evidence type="ECO:0000256" key="7">
    <source>
        <dbReference type="ARBA" id="ARBA00038093"/>
    </source>
</evidence>
<evidence type="ECO:0000256" key="2">
    <source>
        <dbReference type="ARBA" id="ARBA00022649"/>
    </source>
</evidence>
<dbReference type="STRING" id="1499966.U14_01016"/>
<evidence type="ECO:0000256" key="1">
    <source>
        <dbReference type="ARBA" id="ARBA00001946"/>
    </source>
</evidence>
<dbReference type="CDD" id="cd18746">
    <property type="entry name" value="PIN_VapC4-5_FitB-like"/>
    <property type="match status" value="1"/>
</dbReference>
<keyword evidence="6 8" id="KW-0460">Magnesium</keyword>
<dbReference type="InterPro" id="IPR050556">
    <property type="entry name" value="Type_II_TA_system_RNase"/>
</dbReference>
<sequence length="143" mass="16560">MNFLCDTNIISEVMKPSPHPKVEQWFDAQRSIRLSVVSVEEIYYGLAYKRAERQLQWFEKFLFYRGEVVSLTSEIAEHAGNLRGELRRKGITRSQADMFIAATAIIHDLILVTRNISDFEHCELRLFNPFTQSQPPELTTPIG</sequence>
<comment type="cofactor">
    <cofactor evidence="1 8">
        <name>Mg(2+)</name>
        <dbReference type="ChEBI" id="CHEBI:18420"/>
    </cofactor>
</comment>
<evidence type="ECO:0000313" key="11">
    <source>
        <dbReference type="Proteomes" id="UP000030700"/>
    </source>
</evidence>
<keyword evidence="8" id="KW-0800">Toxin</keyword>
<evidence type="ECO:0000256" key="3">
    <source>
        <dbReference type="ARBA" id="ARBA00022722"/>
    </source>
</evidence>
<dbReference type="HAMAP" id="MF_00265">
    <property type="entry name" value="VapC_Nob1"/>
    <property type="match status" value="1"/>
</dbReference>
<feature type="domain" description="PIN" evidence="9">
    <location>
        <begin position="4"/>
        <end position="115"/>
    </location>
</feature>
<proteinExistence type="inferred from homology"/>
<dbReference type="Pfam" id="PF01850">
    <property type="entry name" value="PIN"/>
    <property type="match status" value="1"/>
</dbReference>
<dbReference type="PANTHER" id="PTHR33653">
    <property type="entry name" value="RIBONUCLEASE VAPC2"/>
    <property type="match status" value="1"/>
</dbReference>
<evidence type="ECO:0000256" key="5">
    <source>
        <dbReference type="ARBA" id="ARBA00022801"/>
    </source>
</evidence>
<gene>
    <name evidence="8" type="primary">vapC</name>
    <name evidence="10" type="ORF">U14_01016</name>
</gene>
<feature type="binding site" evidence="8">
    <location>
        <position position="6"/>
    </location>
    <ligand>
        <name>Mg(2+)</name>
        <dbReference type="ChEBI" id="CHEBI:18420"/>
    </ligand>
</feature>
<dbReference type="GO" id="GO:0004540">
    <property type="term" value="F:RNA nuclease activity"/>
    <property type="evidence" value="ECO:0007669"/>
    <property type="project" value="InterPro"/>
</dbReference>
<protein>
    <recommendedName>
        <fullName evidence="8">Ribonuclease VapC</fullName>
        <shortName evidence="8">RNase VapC</shortName>
        <ecNumber evidence="8">3.1.-.-</ecNumber>
    </recommendedName>
    <alternativeName>
        <fullName evidence="8">Toxin VapC</fullName>
    </alternativeName>
</protein>
<feature type="binding site" evidence="8">
    <location>
        <position position="97"/>
    </location>
    <ligand>
        <name>Mg(2+)</name>
        <dbReference type="ChEBI" id="CHEBI:18420"/>
    </ligand>
</feature>
<keyword evidence="5 8" id="KW-0378">Hydrolase</keyword>
<dbReference type="Gene3D" id="3.40.50.1010">
    <property type="entry name" value="5'-nuclease"/>
    <property type="match status" value="1"/>
</dbReference>
<keyword evidence="11" id="KW-1185">Reference proteome</keyword>
<dbReference type="AlphaFoldDB" id="A0A0S6VRF2"/>
<organism evidence="10 11">
    <name type="scientific">Candidatus Moduliflexus flocculans</name>
    <dbReference type="NCBI Taxonomy" id="1499966"/>
    <lineage>
        <taxon>Bacteria</taxon>
        <taxon>Candidatus Moduliflexota</taxon>
        <taxon>Candidatus Moduliflexia</taxon>
        <taxon>Candidatus Moduliflexales</taxon>
        <taxon>Candidatus Moduliflexaceae</taxon>
    </lineage>
</organism>
<name>A0A0S6VRF2_9BACT</name>